<reference evidence="2 3" key="1">
    <citation type="submission" date="2021-07" db="EMBL/GenBank/DDBJ databases">
        <authorList>
            <person name="Palmer J.M."/>
        </authorList>
    </citation>
    <scope>NUCLEOTIDE SEQUENCE [LARGE SCALE GENOMIC DNA]</scope>
    <source>
        <strain evidence="2 3">AT_MEX2019</strain>
        <tissue evidence="2">Muscle</tissue>
    </source>
</reference>
<evidence type="ECO:0000256" key="1">
    <source>
        <dbReference type="SAM" id="Coils"/>
    </source>
</evidence>
<accession>A0ABU7A7P7</accession>
<comment type="caution">
    <text evidence="2">The sequence shown here is derived from an EMBL/GenBank/DDBJ whole genome shotgun (WGS) entry which is preliminary data.</text>
</comment>
<protein>
    <submittedName>
        <fullName evidence="2">Uncharacterized protein</fullName>
    </submittedName>
</protein>
<evidence type="ECO:0000313" key="3">
    <source>
        <dbReference type="Proteomes" id="UP001345963"/>
    </source>
</evidence>
<keyword evidence="1" id="KW-0175">Coiled coil</keyword>
<dbReference type="Proteomes" id="UP001345963">
    <property type="component" value="Unassembled WGS sequence"/>
</dbReference>
<name>A0ABU7A7P7_9TELE</name>
<dbReference type="EMBL" id="JAHUTI010004989">
    <property type="protein sequence ID" value="MED6234127.1"/>
    <property type="molecule type" value="Genomic_DNA"/>
</dbReference>
<proteinExistence type="predicted"/>
<feature type="coiled-coil region" evidence="1">
    <location>
        <begin position="61"/>
        <end position="88"/>
    </location>
</feature>
<evidence type="ECO:0000313" key="2">
    <source>
        <dbReference type="EMBL" id="MED6234127.1"/>
    </source>
</evidence>
<gene>
    <name evidence="2" type="ORF">ATANTOWER_022731</name>
</gene>
<sequence>MSSPSVSPVVHAHVCCLKVHWSEQRQIEIDGTQASINALENTEALTRAEAVEQTEHGRMEESEREELLMQLRVEIEKLSNQKTSCEIKVFTSLNFPLFYGFNSALSY</sequence>
<organism evidence="2 3">
    <name type="scientific">Ataeniobius toweri</name>
    <dbReference type="NCBI Taxonomy" id="208326"/>
    <lineage>
        <taxon>Eukaryota</taxon>
        <taxon>Metazoa</taxon>
        <taxon>Chordata</taxon>
        <taxon>Craniata</taxon>
        <taxon>Vertebrata</taxon>
        <taxon>Euteleostomi</taxon>
        <taxon>Actinopterygii</taxon>
        <taxon>Neopterygii</taxon>
        <taxon>Teleostei</taxon>
        <taxon>Neoteleostei</taxon>
        <taxon>Acanthomorphata</taxon>
        <taxon>Ovalentaria</taxon>
        <taxon>Atherinomorphae</taxon>
        <taxon>Cyprinodontiformes</taxon>
        <taxon>Goodeidae</taxon>
        <taxon>Ataeniobius</taxon>
    </lineage>
</organism>
<keyword evidence="3" id="KW-1185">Reference proteome</keyword>